<accession>A2Q1L5</accession>
<reference evidence="1" key="1">
    <citation type="submission" date="2004-08" db="EMBL/GenBank/DDBJ databases">
        <authorList>
            <person name="Town C.D."/>
        </authorList>
    </citation>
    <scope>NUCLEOTIDE SEQUENCE</scope>
</reference>
<dbReference type="EMBL" id="AC148965">
    <property type="protein sequence ID" value="ABN05832.1"/>
    <property type="molecule type" value="Genomic_DNA"/>
</dbReference>
<reference evidence="1" key="2">
    <citation type="submission" date="2007-03" db="EMBL/GenBank/DDBJ databases">
        <authorList>
            <consortium name="The International Medicago Genome Annotation Group"/>
        </authorList>
    </citation>
    <scope>NUCLEOTIDE SEQUENCE</scope>
</reference>
<protein>
    <submittedName>
        <fullName evidence="1">Uncharacterized protein</fullName>
    </submittedName>
</protein>
<organism evidence="1">
    <name type="scientific">Medicago truncatula</name>
    <name type="common">Barrel medic</name>
    <name type="synonym">Medicago tribuloides</name>
    <dbReference type="NCBI Taxonomy" id="3880"/>
    <lineage>
        <taxon>Eukaryota</taxon>
        <taxon>Viridiplantae</taxon>
        <taxon>Streptophyta</taxon>
        <taxon>Embryophyta</taxon>
        <taxon>Tracheophyta</taxon>
        <taxon>Spermatophyta</taxon>
        <taxon>Magnoliopsida</taxon>
        <taxon>eudicotyledons</taxon>
        <taxon>Gunneridae</taxon>
        <taxon>Pentapetalae</taxon>
        <taxon>rosids</taxon>
        <taxon>fabids</taxon>
        <taxon>Fabales</taxon>
        <taxon>Fabaceae</taxon>
        <taxon>Papilionoideae</taxon>
        <taxon>50 kb inversion clade</taxon>
        <taxon>NPAAA clade</taxon>
        <taxon>Hologalegina</taxon>
        <taxon>IRL clade</taxon>
        <taxon>Trifolieae</taxon>
        <taxon>Medicago</taxon>
    </lineage>
</organism>
<proteinExistence type="predicted"/>
<sequence>MEKVTATNNYMKKYHQLKKFAYLQSSKCDGSLVEIGFTTSTVDIFVITGTGSRNLGKKMFDPKSL</sequence>
<evidence type="ECO:0000313" key="1">
    <source>
        <dbReference type="EMBL" id="ABN05832.1"/>
    </source>
</evidence>
<name>A2Q1L5_MEDTR</name>
<gene>
    <name evidence="1" type="ORF">MtrDRAFT_AC148965g31v2</name>
</gene>
<dbReference type="AlphaFoldDB" id="A2Q1L5"/>